<comment type="subcellular location">
    <subcellularLocation>
        <location evidence="1">Cell outer membrane</location>
    </subcellularLocation>
</comment>
<evidence type="ECO:0000256" key="1">
    <source>
        <dbReference type="ARBA" id="ARBA00004442"/>
    </source>
</evidence>
<dbReference type="InterPro" id="IPR006665">
    <property type="entry name" value="OmpA-like"/>
</dbReference>
<dbReference type="PRINTS" id="PR01021">
    <property type="entry name" value="OMPADOMAIN"/>
</dbReference>
<dbReference type="PANTHER" id="PTHR30329:SF21">
    <property type="entry name" value="LIPOPROTEIN YIAD-RELATED"/>
    <property type="match status" value="1"/>
</dbReference>
<dbReference type="EMBL" id="JAVTTP010000001">
    <property type="protein sequence ID" value="MDT7829551.1"/>
    <property type="molecule type" value="Genomic_DNA"/>
</dbReference>
<dbReference type="SUPFAM" id="SSF103088">
    <property type="entry name" value="OmpA-like"/>
    <property type="match status" value="1"/>
</dbReference>
<keyword evidence="7" id="KW-1185">Reference proteome</keyword>
<dbReference type="Proteomes" id="UP001250656">
    <property type="component" value="Unassembled WGS sequence"/>
</dbReference>
<evidence type="ECO:0000313" key="6">
    <source>
        <dbReference type="EMBL" id="MDT7829551.1"/>
    </source>
</evidence>
<dbReference type="PANTHER" id="PTHR30329">
    <property type="entry name" value="STATOR ELEMENT OF FLAGELLAR MOTOR COMPLEX"/>
    <property type="match status" value="1"/>
</dbReference>
<reference evidence="6 7" key="1">
    <citation type="submission" date="2023-09" db="EMBL/GenBank/DDBJ databases">
        <title>Novel taxa isolated from Blanes Bay.</title>
        <authorList>
            <person name="Rey-Velasco X."/>
            <person name="Lucena T."/>
        </authorList>
    </citation>
    <scope>NUCLEOTIDE SEQUENCE [LARGE SCALE GENOMIC DNA]</scope>
    <source>
        <strain evidence="6 7">S334</strain>
    </source>
</reference>
<gene>
    <name evidence="6" type="ORF">RQM65_12815</name>
</gene>
<protein>
    <submittedName>
        <fullName evidence="6">OmpA family protein</fullName>
    </submittedName>
</protein>
<evidence type="ECO:0000256" key="2">
    <source>
        <dbReference type="ARBA" id="ARBA00023136"/>
    </source>
</evidence>
<dbReference type="InterPro" id="IPR011659">
    <property type="entry name" value="WD40"/>
</dbReference>
<dbReference type="InterPro" id="IPR006664">
    <property type="entry name" value="OMP_bac"/>
</dbReference>
<comment type="caution">
    <text evidence="6">The sequence shown here is derived from an EMBL/GenBank/DDBJ whole genome shotgun (WGS) entry which is preliminary data.</text>
</comment>
<dbReference type="Gene3D" id="1.25.40.10">
    <property type="entry name" value="Tetratricopeptide repeat domain"/>
    <property type="match status" value="1"/>
</dbReference>
<dbReference type="RefSeq" id="WP_314015553.1">
    <property type="nucleotide sequence ID" value="NZ_JAVTTP010000001.1"/>
</dbReference>
<proteinExistence type="predicted"/>
<organism evidence="6 7">
    <name type="scientific">Pricia mediterranea</name>
    <dbReference type="NCBI Taxonomy" id="3076079"/>
    <lineage>
        <taxon>Bacteria</taxon>
        <taxon>Pseudomonadati</taxon>
        <taxon>Bacteroidota</taxon>
        <taxon>Flavobacteriia</taxon>
        <taxon>Flavobacteriales</taxon>
        <taxon>Flavobacteriaceae</taxon>
        <taxon>Pricia</taxon>
    </lineage>
</organism>
<feature type="domain" description="OmpA-like" evidence="5">
    <location>
        <begin position="518"/>
        <end position="641"/>
    </location>
</feature>
<dbReference type="InterPro" id="IPR050330">
    <property type="entry name" value="Bact_OuterMem_StrucFunc"/>
</dbReference>
<dbReference type="Pfam" id="PF07676">
    <property type="entry name" value="PD40"/>
    <property type="match status" value="1"/>
</dbReference>
<dbReference type="CDD" id="cd07185">
    <property type="entry name" value="OmpA_C-like"/>
    <property type="match status" value="1"/>
</dbReference>
<dbReference type="SUPFAM" id="SSF82171">
    <property type="entry name" value="DPP6 N-terminal domain-like"/>
    <property type="match status" value="1"/>
</dbReference>
<dbReference type="PROSITE" id="PS51123">
    <property type="entry name" value="OMPA_2"/>
    <property type="match status" value="1"/>
</dbReference>
<keyword evidence="3" id="KW-0998">Cell outer membrane</keyword>
<evidence type="ECO:0000256" key="4">
    <source>
        <dbReference type="PROSITE-ProRule" id="PRU00473"/>
    </source>
</evidence>
<keyword evidence="2 4" id="KW-0472">Membrane</keyword>
<dbReference type="Pfam" id="PF00691">
    <property type="entry name" value="OmpA"/>
    <property type="match status" value="1"/>
</dbReference>
<dbReference type="InterPro" id="IPR011990">
    <property type="entry name" value="TPR-like_helical_dom_sf"/>
</dbReference>
<dbReference type="SUPFAM" id="SSF48452">
    <property type="entry name" value="TPR-like"/>
    <property type="match status" value="1"/>
</dbReference>
<dbReference type="InterPro" id="IPR036737">
    <property type="entry name" value="OmpA-like_sf"/>
</dbReference>
<evidence type="ECO:0000256" key="3">
    <source>
        <dbReference type="ARBA" id="ARBA00023237"/>
    </source>
</evidence>
<accession>A0ABU3L726</accession>
<evidence type="ECO:0000259" key="5">
    <source>
        <dbReference type="PROSITE" id="PS51123"/>
    </source>
</evidence>
<sequence>MKSRLIIAFFFIGIGFGLAQEIESQGDKYFYAYAYEDAIRAYQKQMQRGESLNNYQRLNLADAYFQTRDYKKAAKIYLDVEKNDSIMSDHRFNKMLQSLDKISEHDKVVTLLQSGDNSFKGELLENAEFNDGAMQADGSGAAEFAILTLNGNSPQADISPAFYPNGLLFSSSRKTRSKKIYGPSGEAYLDIYKAANADSGALTEIEPLSRIPSSKFHKSTPHYSESTGNVYYVLSNTEDDELAFDDRGKNALAIGMVNENGSFRFLLKDLSTSFYYPFYDENTGRLYFSANFKDSYGGTDIYYVDMNGGQVMSEPINLGPRINSPGNEIAPYIFDNSLYFSSDVFYGIGGMDIYRSNIMSDNGFSIPVNLGRDINTINDEFGFIIKENPEGGFMGYFSSNKPGGKGSDDIYGFKISEKPGLRTLLFKGRVVEAPYDQWIADASIKILDAEGNTLKEDSSGTNGGYQLEIPHNSEVTLEVSKPFFSTFSKTYYSEELENLGQSPLKIELTSIADIVKEAEGKMVLDINKFFFATGQSNLTPEITMEIDKVVDAVKKFPNLKFSIETHTDSRGGRSSNQRISEQRSAAIADYLLKNGVSSDNITQVRGFGEDKIVNDCSDGVYCLEFLHQQNLRTLFVVENYDKLSQ</sequence>
<name>A0ABU3L726_9FLAO</name>
<dbReference type="Gene3D" id="3.30.1330.60">
    <property type="entry name" value="OmpA-like domain"/>
    <property type="match status" value="1"/>
</dbReference>
<evidence type="ECO:0000313" key="7">
    <source>
        <dbReference type="Proteomes" id="UP001250656"/>
    </source>
</evidence>